<dbReference type="Proteomes" id="UP001239257">
    <property type="component" value="Chromosome 1"/>
</dbReference>
<reference evidence="8" key="1">
    <citation type="submission" date="2022-02" db="EMBL/GenBank/DDBJ databases">
        <title>Emergence and expansion in Europe of a Vibrio aestuarianus clonal complex pathogenic for oysters.</title>
        <authorList>
            <person name="Mesnil A."/>
            <person name="Travers M.-A."/>
        </authorList>
    </citation>
    <scope>NUCLEOTIDE SEQUENCE</scope>
    <source>
        <strain evidence="8">U29</strain>
    </source>
</reference>
<proteinExistence type="inferred from homology"/>
<dbReference type="RefSeq" id="WP_301063778.1">
    <property type="nucleotide sequence ID" value="NZ_CP118709.1"/>
</dbReference>
<keyword evidence="3" id="KW-0673">Quorum sensing</keyword>
<sequence>MDIIKALEHELYINCESNKKNIFSLVKLIEKNISPSICYELLNCRLAITKKIDPTTEKLNIAGCIKSPAYKQSLTHEVPDWPKEYHLLEKIIHRDFLNIAQFWCEFEIYKIKSKYPENEDNKHKKLPLLEEAYHSKIVENIQLSQKLYYTLHHTQPMSLSDAILLMNLSTFIADKGWYEMLESLTISSTGRHFILLTKTNESISTIVGSARIQLWNERHAWLSFSPFFTNEGWQPCIHDSIINSPLLTKVFKTSCIPKLDSIHSFEKYFDDKILKKNHICEVIRLSISGTVQECIFYLFLTQKHLIRELDERGFYMAYVIIEQPWLMNFYQELELNGYLSSSYKNLNDTGRNTYKGFWIIPNLKSELNNTSFKDYKNIVIKNKKRSGNYRND</sequence>
<protein>
    <recommendedName>
        <fullName evidence="2">acyl-homoserine-lactone synthase</fullName>
        <ecNumber evidence="2">2.3.1.184</ecNumber>
    </recommendedName>
</protein>
<dbReference type="InterPro" id="IPR035304">
    <property type="entry name" value="AHL_synthase"/>
</dbReference>
<dbReference type="AlphaFoldDB" id="A0AAX3U0V3"/>
<keyword evidence="4" id="KW-0808">Transferase</keyword>
<comment type="similarity">
    <text evidence="1">Belongs to the LuxM / VanM family.</text>
</comment>
<evidence type="ECO:0000313" key="8">
    <source>
        <dbReference type="EMBL" id="WGK80443.1"/>
    </source>
</evidence>
<dbReference type="GO" id="GO:0009372">
    <property type="term" value="P:quorum sensing"/>
    <property type="evidence" value="ECO:0007669"/>
    <property type="project" value="UniProtKB-KW"/>
</dbReference>
<evidence type="ECO:0000313" key="9">
    <source>
        <dbReference type="Proteomes" id="UP001239257"/>
    </source>
</evidence>
<evidence type="ECO:0000256" key="1">
    <source>
        <dbReference type="ARBA" id="ARBA00009683"/>
    </source>
</evidence>
<dbReference type="EC" id="2.3.1.184" evidence="2"/>
<name>A0AAX3U0V3_9VIBR</name>
<accession>A0AAX3U0V3</accession>
<comment type="catalytic activity">
    <reaction evidence="7">
        <text>a fatty acyl-[ACP] + S-adenosyl-L-methionine = an N-acyl-L-homoserine lactone + S-methyl-5'-thioadenosine + holo-[ACP] + H(+)</text>
        <dbReference type="Rhea" id="RHEA:10096"/>
        <dbReference type="Rhea" id="RHEA-COMP:9685"/>
        <dbReference type="Rhea" id="RHEA-COMP:14125"/>
        <dbReference type="ChEBI" id="CHEBI:15378"/>
        <dbReference type="ChEBI" id="CHEBI:17509"/>
        <dbReference type="ChEBI" id="CHEBI:55474"/>
        <dbReference type="ChEBI" id="CHEBI:59789"/>
        <dbReference type="ChEBI" id="CHEBI:64479"/>
        <dbReference type="ChEBI" id="CHEBI:138651"/>
        <dbReference type="EC" id="2.3.1.184"/>
    </reaction>
</comment>
<dbReference type="EMBL" id="CP118709">
    <property type="protein sequence ID" value="WGK80443.1"/>
    <property type="molecule type" value="Genomic_DNA"/>
</dbReference>
<evidence type="ECO:0000256" key="2">
    <source>
        <dbReference type="ARBA" id="ARBA00012340"/>
    </source>
</evidence>
<evidence type="ECO:0000256" key="5">
    <source>
        <dbReference type="ARBA" id="ARBA00022691"/>
    </source>
</evidence>
<evidence type="ECO:0000256" key="6">
    <source>
        <dbReference type="ARBA" id="ARBA00022929"/>
    </source>
</evidence>
<organism evidence="8 9">
    <name type="scientific">Vibrio aestuarianus</name>
    <dbReference type="NCBI Taxonomy" id="28171"/>
    <lineage>
        <taxon>Bacteria</taxon>
        <taxon>Pseudomonadati</taxon>
        <taxon>Pseudomonadota</taxon>
        <taxon>Gammaproteobacteria</taxon>
        <taxon>Vibrionales</taxon>
        <taxon>Vibrionaceae</taxon>
        <taxon>Vibrio</taxon>
    </lineage>
</organism>
<keyword evidence="6" id="KW-0071">Autoinducer synthesis</keyword>
<gene>
    <name evidence="8" type="ORF">PYE51_07055</name>
</gene>
<evidence type="ECO:0000256" key="7">
    <source>
        <dbReference type="ARBA" id="ARBA00048576"/>
    </source>
</evidence>
<dbReference type="GO" id="GO:0061579">
    <property type="term" value="F:N-acyl homoserine lactone synthase activity"/>
    <property type="evidence" value="ECO:0007669"/>
    <property type="project" value="UniProtKB-EC"/>
</dbReference>
<evidence type="ECO:0000256" key="3">
    <source>
        <dbReference type="ARBA" id="ARBA00022654"/>
    </source>
</evidence>
<dbReference type="Pfam" id="PF17327">
    <property type="entry name" value="AHL_synthase"/>
    <property type="match status" value="1"/>
</dbReference>
<keyword evidence="5" id="KW-0949">S-adenosyl-L-methionine</keyword>
<evidence type="ECO:0000256" key="4">
    <source>
        <dbReference type="ARBA" id="ARBA00022679"/>
    </source>
</evidence>